<evidence type="ECO:0000256" key="1">
    <source>
        <dbReference type="SAM" id="SignalP"/>
    </source>
</evidence>
<feature type="chain" id="PRO_5016935587" evidence="1">
    <location>
        <begin position="20"/>
        <end position="100"/>
    </location>
</feature>
<dbReference type="EMBL" id="KZ851917">
    <property type="protein sequence ID" value="RDH19814.1"/>
    <property type="molecule type" value="Genomic_DNA"/>
</dbReference>
<protein>
    <submittedName>
        <fullName evidence="2">Uncharacterized protein</fullName>
    </submittedName>
</protein>
<proteinExistence type="predicted"/>
<name>A0A370BWE0_ASPNG</name>
<organism evidence="2 3">
    <name type="scientific">Aspergillus niger ATCC 13496</name>
    <dbReference type="NCBI Taxonomy" id="1353008"/>
    <lineage>
        <taxon>Eukaryota</taxon>
        <taxon>Fungi</taxon>
        <taxon>Dikarya</taxon>
        <taxon>Ascomycota</taxon>
        <taxon>Pezizomycotina</taxon>
        <taxon>Eurotiomycetes</taxon>
        <taxon>Eurotiomycetidae</taxon>
        <taxon>Eurotiales</taxon>
        <taxon>Aspergillaceae</taxon>
        <taxon>Aspergillus</taxon>
        <taxon>Aspergillus subgen. Circumdati</taxon>
    </lineage>
</organism>
<dbReference type="AlphaFoldDB" id="A0A370BWE0"/>
<sequence>MKLTTTAFGTFALIAAANAAVTGHCTPGLNYCSRVLEDVGGNHAAIADGLTRDGYTSAAQYPVMWNEFLFHCNNDQSISVVGACYGSCRNNGSGQSDTCA</sequence>
<evidence type="ECO:0000313" key="3">
    <source>
        <dbReference type="Proteomes" id="UP000253845"/>
    </source>
</evidence>
<keyword evidence="1" id="KW-0732">Signal</keyword>
<dbReference type="VEuPathDB" id="FungiDB:M747DRAFT_342090"/>
<accession>A0A370BWE0</accession>
<evidence type="ECO:0000313" key="2">
    <source>
        <dbReference type="EMBL" id="RDH19814.1"/>
    </source>
</evidence>
<gene>
    <name evidence="2" type="ORF">M747DRAFT_342090</name>
</gene>
<reference evidence="2 3" key="1">
    <citation type="submission" date="2018-07" db="EMBL/GenBank/DDBJ databases">
        <title>Section-level genome sequencing of Aspergillus section Nigri to investigate inter- and intra-species variation.</title>
        <authorList>
            <consortium name="DOE Joint Genome Institute"/>
            <person name="Vesth T.C."/>
            <person name="Nybo J.L."/>
            <person name="Theobald S."/>
            <person name="Frisvad J.C."/>
            <person name="Larsen T.O."/>
            <person name="Nielsen K.F."/>
            <person name="Hoof J.B."/>
            <person name="Brandl J."/>
            <person name="Salamov A."/>
            <person name="Riley R."/>
            <person name="Gladden J.M."/>
            <person name="Phatale P."/>
            <person name="Nielsen M.T."/>
            <person name="Lyhne E.K."/>
            <person name="Kogle M.E."/>
            <person name="Strasser K."/>
            <person name="McDonnell E."/>
            <person name="Barry K."/>
            <person name="Clum A."/>
            <person name="Chen C."/>
            <person name="Nolan M."/>
            <person name="Sandor L."/>
            <person name="Kuo A."/>
            <person name="Lipzen A."/>
            <person name="Hainaut M."/>
            <person name="Drula E."/>
            <person name="Tsang A."/>
            <person name="Magnuson J.K."/>
            <person name="Henrissat B."/>
            <person name="Wiebenga A."/>
            <person name="Simmons B.A."/>
            <person name="Makela M.R."/>
            <person name="De vries R.P."/>
            <person name="Grigoriev I.V."/>
            <person name="Mortensen U.H."/>
            <person name="Baker S.E."/>
            <person name="Andersen M.R."/>
        </authorList>
    </citation>
    <scope>NUCLEOTIDE SEQUENCE [LARGE SCALE GENOMIC DNA]</scope>
    <source>
        <strain evidence="2 3">ATCC 13496</strain>
    </source>
</reference>
<feature type="signal peptide" evidence="1">
    <location>
        <begin position="1"/>
        <end position="19"/>
    </location>
</feature>
<dbReference type="Proteomes" id="UP000253845">
    <property type="component" value="Unassembled WGS sequence"/>
</dbReference>